<protein>
    <submittedName>
        <fullName evidence="1">Uncharacterized protein</fullName>
    </submittedName>
</protein>
<proteinExistence type="predicted"/>
<evidence type="ECO:0000313" key="1">
    <source>
        <dbReference type="EMBL" id="KAK7311038.1"/>
    </source>
</evidence>
<comment type="caution">
    <text evidence="1">The sequence shown here is derived from an EMBL/GenBank/DDBJ whole genome shotgun (WGS) entry which is preliminary data.</text>
</comment>
<dbReference type="AlphaFoldDB" id="A0AAN9K765"/>
<evidence type="ECO:0000313" key="2">
    <source>
        <dbReference type="Proteomes" id="UP001359559"/>
    </source>
</evidence>
<accession>A0AAN9K765</accession>
<dbReference type="EMBL" id="JAYKXN010000002">
    <property type="protein sequence ID" value="KAK7311038.1"/>
    <property type="molecule type" value="Genomic_DNA"/>
</dbReference>
<dbReference type="Proteomes" id="UP001359559">
    <property type="component" value="Unassembled WGS sequence"/>
</dbReference>
<reference evidence="1 2" key="1">
    <citation type="submission" date="2024-01" db="EMBL/GenBank/DDBJ databases">
        <title>The genomes of 5 underutilized Papilionoideae crops provide insights into root nodulation and disease resistance.</title>
        <authorList>
            <person name="Yuan L."/>
        </authorList>
    </citation>
    <scope>NUCLEOTIDE SEQUENCE [LARGE SCALE GENOMIC DNA]</scope>
    <source>
        <strain evidence="1">LY-2023</strain>
        <tissue evidence="1">Leaf</tissue>
    </source>
</reference>
<gene>
    <name evidence="1" type="ORF">RJT34_08909</name>
</gene>
<keyword evidence="2" id="KW-1185">Reference proteome</keyword>
<sequence>MKHDVAISHWFPSIQSGRCKHTISQSHNPLLLLLLLLLPTPPPPQPERESITLSNVTECVAFPSHSLSPLFISKN</sequence>
<name>A0AAN9K765_CLITE</name>
<organism evidence="1 2">
    <name type="scientific">Clitoria ternatea</name>
    <name type="common">Butterfly pea</name>
    <dbReference type="NCBI Taxonomy" id="43366"/>
    <lineage>
        <taxon>Eukaryota</taxon>
        <taxon>Viridiplantae</taxon>
        <taxon>Streptophyta</taxon>
        <taxon>Embryophyta</taxon>
        <taxon>Tracheophyta</taxon>
        <taxon>Spermatophyta</taxon>
        <taxon>Magnoliopsida</taxon>
        <taxon>eudicotyledons</taxon>
        <taxon>Gunneridae</taxon>
        <taxon>Pentapetalae</taxon>
        <taxon>rosids</taxon>
        <taxon>fabids</taxon>
        <taxon>Fabales</taxon>
        <taxon>Fabaceae</taxon>
        <taxon>Papilionoideae</taxon>
        <taxon>50 kb inversion clade</taxon>
        <taxon>NPAAA clade</taxon>
        <taxon>indigoferoid/millettioid clade</taxon>
        <taxon>Phaseoleae</taxon>
        <taxon>Clitoria</taxon>
    </lineage>
</organism>